<dbReference type="InterPro" id="IPR013783">
    <property type="entry name" value="Ig-like_fold"/>
</dbReference>
<dbReference type="GO" id="GO:0007411">
    <property type="term" value="P:axon guidance"/>
    <property type="evidence" value="ECO:0007669"/>
    <property type="project" value="TreeGrafter"/>
</dbReference>
<evidence type="ECO:0000256" key="16">
    <source>
        <dbReference type="SAM" id="SignalP"/>
    </source>
</evidence>
<evidence type="ECO:0000256" key="3">
    <source>
        <dbReference type="ARBA" id="ARBA00022475"/>
    </source>
</evidence>
<dbReference type="GO" id="GO:0030424">
    <property type="term" value="C:axon"/>
    <property type="evidence" value="ECO:0007669"/>
    <property type="project" value="TreeGrafter"/>
</dbReference>
<evidence type="ECO:0000256" key="9">
    <source>
        <dbReference type="ARBA" id="ARBA00023157"/>
    </source>
</evidence>
<dbReference type="PROSITE" id="PS50835">
    <property type="entry name" value="IG_LIKE"/>
    <property type="match status" value="5"/>
</dbReference>
<dbReference type="SUPFAM" id="SSF49265">
    <property type="entry name" value="Fibronectin type III"/>
    <property type="match status" value="2"/>
</dbReference>
<feature type="domain" description="Ig-like" evidence="17">
    <location>
        <begin position="26"/>
        <end position="109"/>
    </location>
</feature>
<feature type="chain" id="PRO_5034078436" description="Contactin-4-like" evidence="16">
    <location>
        <begin position="24"/>
        <end position="980"/>
    </location>
</feature>
<keyword evidence="15" id="KW-0812">Transmembrane</keyword>
<evidence type="ECO:0000256" key="15">
    <source>
        <dbReference type="SAM" id="Phobius"/>
    </source>
</evidence>
<organism evidence="19 20">
    <name type="scientific">Cyprinus carpio</name>
    <name type="common">Common carp</name>
    <dbReference type="NCBI Taxonomy" id="7962"/>
    <lineage>
        <taxon>Eukaryota</taxon>
        <taxon>Metazoa</taxon>
        <taxon>Chordata</taxon>
        <taxon>Craniata</taxon>
        <taxon>Vertebrata</taxon>
        <taxon>Euteleostomi</taxon>
        <taxon>Actinopterygii</taxon>
        <taxon>Neopterygii</taxon>
        <taxon>Teleostei</taxon>
        <taxon>Ostariophysi</taxon>
        <taxon>Cypriniformes</taxon>
        <taxon>Cyprinidae</taxon>
        <taxon>Cyprininae</taxon>
        <taxon>Cyprinus</taxon>
    </lineage>
</organism>
<keyword evidence="8 15" id="KW-0472">Membrane</keyword>
<evidence type="ECO:0000256" key="6">
    <source>
        <dbReference type="ARBA" id="ARBA00022737"/>
    </source>
</evidence>
<dbReference type="InterPro" id="IPR036116">
    <property type="entry name" value="FN3_sf"/>
</dbReference>
<keyword evidence="5 16" id="KW-0732">Signal</keyword>
<dbReference type="GO" id="GO:0007420">
    <property type="term" value="P:brain development"/>
    <property type="evidence" value="ECO:0007669"/>
    <property type="project" value="TreeGrafter"/>
</dbReference>
<accession>A0A8C1WWL1</accession>
<dbReference type="PANTHER" id="PTHR44170">
    <property type="entry name" value="PROTEIN SIDEKICK"/>
    <property type="match status" value="1"/>
</dbReference>
<keyword evidence="15" id="KW-1133">Transmembrane helix</keyword>
<evidence type="ECO:0000256" key="8">
    <source>
        <dbReference type="ARBA" id="ARBA00023136"/>
    </source>
</evidence>
<feature type="domain" description="Fibronectin type-III" evidence="18">
    <location>
        <begin position="762"/>
        <end position="856"/>
    </location>
</feature>
<keyword evidence="9" id="KW-1015">Disulfide bond</keyword>
<dbReference type="GO" id="GO:0098552">
    <property type="term" value="C:side of membrane"/>
    <property type="evidence" value="ECO:0007669"/>
    <property type="project" value="UniProtKB-KW"/>
</dbReference>
<evidence type="ECO:0000256" key="1">
    <source>
        <dbReference type="ARBA" id="ARBA00004609"/>
    </source>
</evidence>
<dbReference type="FunFam" id="2.60.40.10:FF:000035">
    <property type="entry name" value="Contactin 1"/>
    <property type="match status" value="1"/>
</dbReference>
<evidence type="ECO:0000256" key="13">
    <source>
        <dbReference type="ARBA" id="ARBA00038703"/>
    </source>
</evidence>
<dbReference type="FunFam" id="2.60.40.10:FF:000047">
    <property type="entry name" value="Contactin 1"/>
    <property type="match status" value="1"/>
</dbReference>
<feature type="compositionally biased region" description="Low complexity" evidence="14">
    <location>
        <begin position="841"/>
        <end position="854"/>
    </location>
</feature>
<feature type="domain" description="Fibronectin type-III" evidence="18">
    <location>
        <begin position="554"/>
        <end position="655"/>
    </location>
</feature>
<dbReference type="AlphaFoldDB" id="A0A8C1WWL1"/>
<dbReference type="Ensembl" id="ENSCCRT00015074478.1">
    <property type="protein sequence ID" value="ENSCCRP00015072131.1"/>
    <property type="gene ID" value="ENSCCRG00015027278.1"/>
</dbReference>
<dbReference type="PROSITE" id="PS50853">
    <property type="entry name" value="FN3"/>
    <property type="match status" value="4"/>
</dbReference>
<keyword evidence="3" id="KW-1003">Cell membrane</keyword>
<dbReference type="FunFam" id="2.60.40.10:FF:000064">
    <property type="entry name" value="Contactin 1"/>
    <property type="match status" value="1"/>
</dbReference>
<dbReference type="FunFam" id="2.60.40.10:FF:000054">
    <property type="entry name" value="Contactin 1"/>
    <property type="match status" value="1"/>
</dbReference>
<evidence type="ECO:0000256" key="14">
    <source>
        <dbReference type="SAM" id="MobiDB-lite"/>
    </source>
</evidence>
<keyword evidence="11" id="KW-0449">Lipoprotein</keyword>
<comment type="subunit">
    <text evidence="13">Interacts with PTPRG.</text>
</comment>
<evidence type="ECO:0000259" key="17">
    <source>
        <dbReference type="PROSITE" id="PS50835"/>
    </source>
</evidence>
<reference evidence="19" key="1">
    <citation type="submission" date="2025-08" db="UniProtKB">
        <authorList>
            <consortium name="Ensembl"/>
        </authorList>
    </citation>
    <scope>IDENTIFICATION</scope>
</reference>
<comment type="subcellular location">
    <subcellularLocation>
        <location evidence="1">Cell membrane</location>
        <topology evidence="1">Lipid-anchor</topology>
        <topology evidence="1">GPI-anchor</topology>
    </subcellularLocation>
</comment>
<feature type="domain" description="Fibronectin type-III" evidence="18">
    <location>
        <begin position="857"/>
        <end position="953"/>
    </location>
</feature>
<name>A0A8C1WWL1_CYPCA</name>
<dbReference type="Pfam" id="PF13927">
    <property type="entry name" value="Ig_3"/>
    <property type="match status" value="5"/>
</dbReference>
<dbReference type="FunFam" id="2.60.40.10:FF:000052">
    <property type="entry name" value="Contactin 1"/>
    <property type="match status" value="1"/>
</dbReference>
<dbReference type="GO" id="GO:0098632">
    <property type="term" value="F:cell-cell adhesion mediator activity"/>
    <property type="evidence" value="ECO:0007669"/>
    <property type="project" value="TreeGrafter"/>
</dbReference>
<dbReference type="SMART" id="SM00060">
    <property type="entry name" value="FN3"/>
    <property type="match status" value="4"/>
</dbReference>
<feature type="domain" description="Ig-like" evidence="17">
    <location>
        <begin position="366"/>
        <end position="453"/>
    </location>
</feature>
<evidence type="ECO:0000256" key="7">
    <source>
        <dbReference type="ARBA" id="ARBA00022889"/>
    </source>
</evidence>
<dbReference type="PANTHER" id="PTHR44170:SF18">
    <property type="entry name" value="CONTACTIN 3B-RELATED"/>
    <property type="match status" value="1"/>
</dbReference>
<dbReference type="FunFam" id="2.60.40.10:FF:000004">
    <property type="entry name" value="DCC isoform 1"/>
    <property type="match status" value="1"/>
</dbReference>
<feature type="domain" description="Fibronectin type-III" evidence="18">
    <location>
        <begin position="660"/>
        <end position="757"/>
    </location>
</feature>
<evidence type="ECO:0000256" key="4">
    <source>
        <dbReference type="ARBA" id="ARBA00022622"/>
    </source>
</evidence>
<evidence type="ECO:0000256" key="12">
    <source>
        <dbReference type="ARBA" id="ARBA00023319"/>
    </source>
</evidence>
<sequence>MGTCKFFLFFLLERIIRHGPVFTQEPSDSVFPLTAEDNKIFINCKAKGSPAPHYKWKFNRKDLDVDMDYSLVEGNLLINNPQATKHSGVYQCIATNAFGTILSREAKVEFAYLQNFSSKARSPVLVREGQAVVLLCGPPPHFGEIRYSWIFNGRPSIVVGDNRRFVSQRTGNLYIAKVETSDVGNYTCVVRNVMTNTTVYSSPTPVVLRRDAVMGEYEPKIEVQFEKMLHIAKGSSVRLECFALGNPVPSISWKRADGSPFPGKMKINHSNGVLEIPYFRPEDSGLYECVAENSKGRSIAKGRLSMVKILDDNYFVYAQDRIRVAGGGLTIYNMNLMDSGMYQCLAENDNGVIYASAELKVVASPPDFSKNPVKKTTLIRRGGEAIIECRPHASPRASYSWRRGNEFLKDSKRRTISEDGTLRIANVTKSDAGRYTCVAKNPFGTSSSSGTLVVKEPTKITVPPLSMDATVGESIVLPCEVSKDSTLYPVFKWFFNGKLIDFSRHDHFGMIGVSSSGDLMIRNVQLKHSGKYVCMVHTAVDSVSAAADLIVRGPPGAPVGVLVGDVTDRTAQVSWGPGPDNHSPVTLYIVQARTPFSVGWQAVKTVPDSVPGQMTLATAVNLNPWVDYEFRVAAINNVGVGEPSVPSKPVRTKAAGPEVAPANVSGGGGSRGELVIVWEPVPEELQNGEKFGYVVAFRPLGTTTWKQSVLASADASRYIYKNDTFQPLTQFEVKVGVYNEIGEGPFSPVVIVYSADEEPSVAPPRVWARSLSASEIEVFWEPVHQSGSKGWITGYEVQWLEDGSPESDAERVRVPESSVIITGLKGSTLYLISVRAHNSAGTGPSSTPISITTKKPPPSQPPGNIEWNLTNSKVFLNWEHVKAMDNESEVTGYKVVYRQNWHRGNSIVETNRTSVELQLTSEEDLLVQIKTLSDGGDGSSSGPIRIPKMSSEASYELIKSGLYCVFFFFYLFVKLFVFCM</sequence>
<keyword evidence="12" id="KW-0393">Immunoglobulin domain</keyword>
<dbReference type="Proteomes" id="UP000694700">
    <property type="component" value="Unplaced"/>
</dbReference>
<evidence type="ECO:0008006" key="21">
    <source>
        <dbReference type="Google" id="ProtNLM"/>
    </source>
</evidence>
<dbReference type="FunFam" id="2.60.40.10:FF:000005">
    <property type="entry name" value="Neuronal cell adhesion molecule"/>
    <property type="match status" value="1"/>
</dbReference>
<comment type="similarity">
    <text evidence="2">Belongs to the immunoglobulin superfamily. Contactin family.</text>
</comment>
<dbReference type="InterPro" id="IPR003961">
    <property type="entry name" value="FN3_dom"/>
</dbReference>
<dbReference type="FunFam" id="2.60.40.10:FF:000028">
    <property type="entry name" value="Neuronal cell adhesion molecule"/>
    <property type="match status" value="1"/>
</dbReference>
<evidence type="ECO:0000256" key="10">
    <source>
        <dbReference type="ARBA" id="ARBA00023180"/>
    </source>
</evidence>
<keyword evidence="10" id="KW-0325">Glycoprotein</keyword>
<dbReference type="Pfam" id="PF00041">
    <property type="entry name" value="fn3"/>
    <property type="match status" value="3"/>
</dbReference>
<keyword evidence="6" id="KW-0677">Repeat</keyword>
<feature type="region of interest" description="Disordered" evidence="14">
    <location>
        <begin position="644"/>
        <end position="667"/>
    </location>
</feature>
<dbReference type="SUPFAM" id="SSF48726">
    <property type="entry name" value="Immunoglobulin"/>
    <property type="match status" value="6"/>
</dbReference>
<evidence type="ECO:0000259" key="18">
    <source>
        <dbReference type="PROSITE" id="PS50853"/>
    </source>
</evidence>
<feature type="signal peptide" evidence="16">
    <location>
        <begin position="1"/>
        <end position="23"/>
    </location>
</feature>
<feature type="region of interest" description="Disordered" evidence="14">
    <location>
        <begin position="840"/>
        <end position="864"/>
    </location>
</feature>
<dbReference type="Gene3D" id="2.60.40.10">
    <property type="entry name" value="Immunoglobulins"/>
    <property type="match status" value="10"/>
</dbReference>
<feature type="domain" description="Ig-like" evidence="17">
    <location>
        <begin position="457"/>
        <end position="544"/>
    </location>
</feature>
<feature type="domain" description="Ig-like" evidence="17">
    <location>
        <begin position="114"/>
        <end position="207"/>
    </location>
</feature>
<protein>
    <recommendedName>
        <fullName evidence="21">Contactin-4-like</fullName>
    </recommendedName>
</protein>
<evidence type="ECO:0000313" key="19">
    <source>
        <dbReference type="Ensembl" id="ENSCCRP00015072131.1"/>
    </source>
</evidence>
<dbReference type="SMART" id="SM00408">
    <property type="entry name" value="IGc2"/>
    <property type="match status" value="6"/>
</dbReference>
<keyword evidence="7" id="KW-0130">Cell adhesion</keyword>
<dbReference type="SMART" id="SM00409">
    <property type="entry name" value="IG"/>
    <property type="match status" value="5"/>
</dbReference>
<evidence type="ECO:0000256" key="11">
    <source>
        <dbReference type="ARBA" id="ARBA00023288"/>
    </source>
</evidence>
<feature type="transmembrane region" description="Helical" evidence="15">
    <location>
        <begin position="960"/>
        <end position="979"/>
    </location>
</feature>
<proteinExistence type="inferred from homology"/>
<feature type="domain" description="Ig-like" evidence="17">
    <location>
        <begin position="219"/>
        <end position="305"/>
    </location>
</feature>
<evidence type="ECO:0000313" key="20">
    <source>
        <dbReference type="Proteomes" id="UP000694700"/>
    </source>
</evidence>
<dbReference type="CDD" id="cd00063">
    <property type="entry name" value="FN3"/>
    <property type="match status" value="3"/>
</dbReference>
<dbReference type="FunFam" id="2.60.40.10:FF:000044">
    <property type="entry name" value="Contactin 1"/>
    <property type="match status" value="1"/>
</dbReference>
<evidence type="ECO:0000256" key="5">
    <source>
        <dbReference type="ARBA" id="ARBA00022729"/>
    </source>
</evidence>
<evidence type="ECO:0000256" key="2">
    <source>
        <dbReference type="ARBA" id="ARBA00009812"/>
    </source>
</evidence>
<dbReference type="InterPro" id="IPR036179">
    <property type="entry name" value="Ig-like_dom_sf"/>
</dbReference>
<keyword evidence="4" id="KW-0336">GPI-anchor</keyword>
<dbReference type="InterPro" id="IPR003598">
    <property type="entry name" value="Ig_sub2"/>
</dbReference>
<dbReference type="GO" id="GO:0005886">
    <property type="term" value="C:plasma membrane"/>
    <property type="evidence" value="ECO:0007669"/>
    <property type="project" value="UniProtKB-SubCell"/>
</dbReference>
<dbReference type="InterPro" id="IPR003599">
    <property type="entry name" value="Ig_sub"/>
</dbReference>
<dbReference type="InterPro" id="IPR007110">
    <property type="entry name" value="Ig-like_dom"/>
</dbReference>